<feature type="compositionally biased region" description="Basic residues" evidence="1">
    <location>
        <begin position="692"/>
        <end position="705"/>
    </location>
</feature>
<comment type="caution">
    <text evidence="2">The sequence shown here is derived from an EMBL/GenBank/DDBJ whole genome shotgun (WGS) entry which is preliminary data.</text>
</comment>
<sequence>MSVKKTAAESADGVPTMILPPPVPPIDGDEDAQTIYRLENECYKLRMCMTKVRKATQEWFFLETKLKNATDELDAAKEDRDLMLGGGDISFGMEVDAATNIVVNTNSGAASMPLILSPTKTEAQLKQEIIELDLQRIEGQLDDHPKFSPEWFKLKEELVELRIKLDEGDTKESVNNNNNKVIEEEFNTPSKKKNKENESFNENLSDTEVQVELPPQFHFRPISPPPSPSPLPSSPSTSSSWSRIVQPSPGKPLTNNYYTFNTDDQGTIEQRTLLKSQHAVACEELDKSPQFSQEWFTAKVKAVLLEDKLEELENGSNSCGGGSYLSFTGWSENEDEVEAISCADELECAMVAEALKQGCCVSPSFVGDEDLHGVEGGLDIGSEGVGVDTMELGLVLSSEDHLEGNTPTTWLEPKFSPSLFNTADDLLTVEHQRVEDEPTQHHDEKPTSDVDHMFDEFTSMPTNQLEIQNHHAVIIQEQWIIHSKCRPFKRMKSRALSYQLSTKDVSQEEKGKGFNLVGFIKNILPKDKYSQWETFATVLIQNRWRSYLKRKQFRATVSCITRVQTLARCKQQRLLFCKQRENAIIIQCMARKHKADALRRRLGNNEVASLLNESESVLEGLKSLKAVINLQRFWRGRLARLQQVNEVNHVLEQSSYMLAQLTMLLSAVTIQRRWRLHRDQMHHNKMKSMSPKPRKSGNRKQKSPKKPPTLKELGIECLRLSTRLSQLRKFTPEWTLVNVELKLVTEEMEYLYAESLKNGKP</sequence>
<evidence type="ECO:0000313" key="2">
    <source>
        <dbReference type="EMBL" id="KAK1747970.1"/>
    </source>
</evidence>
<keyword evidence="3" id="KW-1185">Reference proteome</keyword>
<feature type="region of interest" description="Disordered" evidence="1">
    <location>
        <begin position="682"/>
        <end position="709"/>
    </location>
</feature>
<gene>
    <name evidence="2" type="ORF">QTG54_001933</name>
</gene>
<dbReference type="Proteomes" id="UP001224775">
    <property type="component" value="Unassembled WGS sequence"/>
</dbReference>
<dbReference type="AlphaFoldDB" id="A0AAD8YMC7"/>
<dbReference type="InterPro" id="IPR000048">
    <property type="entry name" value="IQ_motif_EF-hand-BS"/>
</dbReference>
<dbReference type="EMBL" id="JATAAI010000002">
    <property type="protein sequence ID" value="KAK1747970.1"/>
    <property type="molecule type" value="Genomic_DNA"/>
</dbReference>
<feature type="region of interest" description="Disordered" evidence="1">
    <location>
        <begin position="169"/>
        <end position="204"/>
    </location>
</feature>
<reference evidence="2" key="1">
    <citation type="submission" date="2023-06" db="EMBL/GenBank/DDBJ databases">
        <title>Survivors Of The Sea: Transcriptome response of Skeletonema marinoi to long-term dormancy.</title>
        <authorList>
            <person name="Pinder M.I.M."/>
            <person name="Kourtchenko O."/>
            <person name="Robertson E.K."/>
            <person name="Larsson T."/>
            <person name="Maumus F."/>
            <person name="Osuna-Cruz C.M."/>
            <person name="Vancaester E."/>
            <person name="Stenow R."/>
            <person name="Vandepoele K."/>
            <person name="Ploug H."/>
            <person name="Bruchert V."/>
            <person name="Godhe A."/>
            <person name="Topel M."/>
        </authorList>
    </citation>
    <scope>NUCLEOTIDE SEQUENCE</scope>
    <source>
        <strain evidence="2">R05AC</strain>
    </source>
</reference>
<feature type="region of interest" description="Disordered" evidence="1">
    <location>
        <begin position="217"/>
        <end position="257"/>
    </location>
</feature>
<evidence type="ECO:0000256" key="1">
    <source>
        <dbReference type="SAM" id="MobiDB-lite"/>
    </source>
</evidence>
<organism evidence="2 3">
    <name type="scientific">Skeletonema marinoi</name>
    <dbReference type="NCBI Taxonomy" id="267567"/>
    <lineage>
        <taxon>Eukaryota</taxon>
        <taxon>Sar</taxon>
        <taxon>Stramenopiles</taxon>
        <taxon>Ochrophyta</taxon>
        <taxon>Bacillariophyta</taxon>
        <taxon>Coscinodiscophyceae</taxon>
        <taxon>Thalassiosirophycidae</taxon>
        <taxon>Thalassiosirales</taxon>
        <taxon>Skeletonemataceae</taxon>
        <taxon>Skeletonema</taxon>
        <taxon>Skeletonema marinoi-dohrnii complex</taxon>
    </lineage>
</organism>
<dbReference type="PROSITE" id="PS50096">
    <property type="entry name" value="IQ"/>
    <property type="match status" value="2"/>
</dbReference>
<name>A0AAD8YMC7_9STRA</name>
<feature type="compositionally biased region" description="Pro residues" evidence="1">
    <location>
        <begin position="222"/>
        <end position="233"/>
    </location>
</feature>
<dbReference type="Pfam" id="PF00612">
    <property type="entry name" value="IQ"/>
    <property type="match status" value="2"/>
</dbReference>
<feature type="region of interest" description="Disordered" evidence="1">
    <location>
        <begin position="1"/>
        <end position="26"/>
    </location>
</feature>
<proteinExistence type="predicted"/>
<dbReference type="Gene3D" id="1.20.5.190">
    <property type="match status" value="1"/>
</dbReference>
<evidence type="ECO:0000313" key="3">
    <source>
        <dbReference type="Proteomes" id="UP001224775"/>
    </source>
</evidence>
<accession>A0AAD8YMC7</accession>
<protein>
    <submittedName>
        <fullName evidence="2">Uncharacterized protein</fullName>
    </submittedName>
</protein>
<dbReference type="SMART" id="SM00015">
    <property type="entry name" value="IQ"/>
    <property type="match status" value="4"/>
</dbReference>